<organism evidence="3 4">
    <name type="scientific">Kibdelosporangium aridum</name>
    <dbReference type="NCBI Taxonomy" id="2030"/>
    <lineage>
        <taxon>Bacteria</taxon>
        <taxon>Bacillati</taxon>
        <taxon>Actinomycetota</taxon>
        <taxon>Actinomycetes</taxon>
        <taxon>Pseudonocardiales</taxon>
        <taxon>Pseudonocardiaceae</taxon>
        <taxon>Kibdelosporangium</taxon>
    </lineage>
</organism>
<dbReference type="Proteomes" id="UP000287547">
    <property type="component" value="Unassembled WGS sequence"/>
</dbReference>
<dbReference type="HAMAP" id="MF_00799">
    <property type="entry name" value="UPF0336"/>
    <property type="match status" value="1"/>
</dbReference>
<sequence length="156" mass="17191">MALDPSFIGRTYPASPVYEVSRAKIREFAEAIGDDNPLYSDPAAAQAAGYPDVVTPPTFLTIINLAAINVVIEDPDLGLDYGRMVHGDQKFDYHRQVHAGDQLRVVVHIENIMYRAGNDFIDMRADILDADDTIVVVSHAQLVVRDAEKPEEVVAV</sequence>
<dbReference type="InterPro" id="IPR029069">
    <property type="entry name" value="HotDog_dom_sf"/>
</dbReference>
<dbReference type="CDD" id="cd03441">
    <property type="entry name" value="R_hydratase_like"/>
    <property type="match status" value="1"/>
</dbReference>
<accession>A0A428YXY9</accession>
<dbReference type="RefSeq" id="WP_037265271.1">
    <property type="nucleotide sequence ID" value="NZ_QHKI01000048.1"/>
</dbReference>
<dbReference type="PIRSF" id="PIRSF018072">
    <property type="entry name" value="UCP018072"/>
    <property type="match status" value="1"/>
</dbReference>
<reference evidence="3 4" key="1">
    <citation type="submission" date="2018-05" db="EMBL/GenBank/DDBJ databases">
        <title>Evolution of GPA BGCs.</title>
        <authorList>
            <person name="Waglechner N."/>
            <person name="Wright G.D."/>
        </authorList>
    </citation>
    <scope>NUCLEOTIDE SEQUENCE [LARGE SCALE GENOMIC DNA]</scope>
    <source>
        <strain evidence="3 4">A82846</strain>
    </source>
</reference>
<gene>
    <name evidence="3" type="ORF">DMH04_38510</name>
</gene>
<dbReference type="OrthoDB" id="5415111at2"/>
<name>A0A428YXY9_KIBAR</name>
<dbReference type="AlphaFoldDB" id="A0A428YXY9"/>
<evidence type="ECO:0000313" key="3">
    <source>
        <dbReference type="EMBL" id="RSM75371.1"/>
    </source>
</evidence>
<feature type="domain" description="FAS1-like dehydratase" evidence="2">
    <location>
        <begin position="6"/>
        <end position="136"/>
    </location>
</feature>
<comment type="similarity">
    <text evidence="1">Belongs to the UPF0336 family.</text>
</comment>
<dbReference type="Pfam" id="PF13452">
    <property type="entry name" value="FAS1_DH_region"/>
    <property type="match status" value="1"/>
</dbReference>
<protein>
    <recommendedName>
        <fullName evidence="1">UPF0336 protein DMH04_38510</fullName>
    </recommendedName>
</protein>
<dbReference type="InterPro" id="IPR039569">
    <property type="entry name" value="FAS1-like_DH_region"/>
</dbReference>
<evidence type="ECO:0000313" key="4">
    <source>
        <dbReference type="Proteomes" id="UP000287547"/>
    </source>
</evidence>
<dbReference type="SUPFAM" id="SSF54637">
    <property type="entry name" value="Thioesterase/thiol ester dehydrase-isomerase"/>
    <property type="match status" value="1"/>
</dbReference>
<evidence type="ECO:0000259" key="2">
    <source>
        <dbReference type="Pfam" id="PF13452"/>
    </source>
</evidence>
<evidence type="ECO:0000256" key="1">
    <source>
        <dbReference type="HAMAP-Rule" id="MF_00799"/>
    </source>
</evidence>
<comment type="caution">
    <text evidence="3">The sequence shown here is derived from an EMBL/GenBank/DDBJ whole genome shotgun (WGS) entry which is preliminary data.</text>
</comment>
<dbReference type="Gene3D" id="3.10.129.10">
    <property type="entry name" value="Hotdog Thioesterase"/>
    <property type="match status" value="1"/>
</dbReference>
<dbReference type="InterPro" id="IPR016709">
    <property type="entry name" value="HadA-like"/>
</dbReference>
<proteinExistence type="inferred from homology"/>
<dbReference type="EMBL" id="QHKI01000048">
    <property type="protein sequence ID" value="RSM75371.1"/>
    <property type="molecule type" value="Genomic_DNA"/>
</dbReference>